<reference evidence="3" key="1">
    <citation type="submission" date="2020-02" db="EMBL/GenBank/DDBJ databases">
        <authorList>
            <person name="Scholz U."/>
            <person name="Mascher M."/>
            <person name="Fiebig A."/>
        </authorList>
    </citation>
    <scope>NUCLEOTIDE SEQUENCE</scope>
</reference>
<dbReference type="OrthoDB" id="1683831at2759"/>
<evidence type="ECO:0000256" key="2">
    <source>
        <dbReference type="SAM" id="MobiDB-lite"/>
    </source>
</evidence>
<dbReference type="Gene3D" id="1.25.10.10">
    <property type="entry name" value="Leucine-rich Repeat Variant"/>
    <property type="match status" value="3"/>
</dbReference>
<evidence type="ECO:0000256" key="1">
    <source>
        <dbReference type="PROSITE-ProRule" id="PRU00259"/>
    </source>
</evidence>
<keyword evidence="4" id="KW-1185">Reference proteome</keyword>
<proteinExistence type="predicted"/>
<feature type="repeat" description="ARM" evidence="1">
    <location>
        <begin position="498"/>
        <end position="530"/>
    </location>
</feature>
<dbReference type="PROSITE" id="PS50176">
    <property type="entry name" value="ARM_REPEAT"/>
    <property type="match status" value="1"/>
</dbReference>
<dbReference type="EMBL" id="LR746264">
    <property type="protein sequence ID" value="CAA7388564.1"/>
    <property type="molecule type" value="Genomic_DNA"/>
</dbReference>
<sequence>MDRVEPSVDSPAGAGEPNASPRRQRQTSPDGPVLDLEGVVVHVKSAREEEGLLVALEELEGLVHGNMVPDEVGGNVVAVLLDRVGSVEKENRLKIFSLLRSLASQNDVIKEKMAEIGSLSVIVPSLIREITESRAAAGLLSDLLGVSSVSRRMGRVQGCILMLVTLLNGEDHLASADARKILDALSVHTQNVLLMAEAGYFKPMLHYLKRGSDMNKILMATAISRTELTEQKKVALGDGSIGPLTEMFTSGKLEAKLCALAAIQKLCSSGVNVERLIEAGFVTPLLQLLYSVTSVQMTLREPAAALLASMAESRSILKRRSLVRRMLSLLSTSNSVIQSHLLRALNNIASHPRSLKMRLEMKENGAVELLLPLLLEDTELRRLALRILFNISRDLDLTAELTGSHLDLLVNVITTSRDQDQKAAACGVLSNIPTSDKKSTEALSRANLLPVLLSLLEETISSSSTPSSALALEGITGVLTRFTVPWDKNLQRTAAELGAIPLLVRLLSEEKASPVVRSRAATSLAQLSQNSLSLSKAKAARWACVPSSETFCQVHGCRCSPRTTFCIEKAGAVPPLIQILLSGERGADEAALEALATLLQDETCESGIDVLEKNSGVHAIIRVLQLGSPRAQEKALWILERVFRNEGCRGRYGPAAQVLLIDLAREGNHSLKPMIGQILAHLQLLPLQPNYF</sequence>
<evidence type="ECO:0000313" key="3">
    <source>
        <dbReference type="EMBL" id="CAA7388564.1"/>
    </source>
</evidence>
<dbReference type="InterPro" id="IPR016024">
    <property type="entry name" value="ARM-type_fold"/>
</dbReference>
<dbReference type="InterPro" id="IPR011989">
    <property type="entry name" value="ARM-like"/>
</dbReference>
<dbReference type="PANTHER" id="PTHR45958">
    <property type="entry name" value="RING-TYPE E3 UBIQUITIN TRANSFERASE"/>
    <property type="match status" value="1"/>
</dbReference>
<dbReference type="InterPro" id="IPR052608">
    <property type="entry name" value="U-box_domain_protein"/>
</dbReference>
<accession>A0A7I8JZL7</accession>
<dbReference type="SMART" id="SM00185">
    <property type="entry name" value="ARM"/>
    <property type="match status" value="7"/>
</dbReference>
<evidence type="ECO:0000313" key="4">
    <source>
        <dbReference type="Proteomes" id="UP000663760"/>
    </source>
</evidence>
<dbReference type="Proteomes" id="UP000663760">
    <property type="component" value="Chromosome 1"/>
</dbReference>
<organism evidence="3 4">
    <name type="scientific">Spirodela intermedia</name>
    <name type="common">Intermediate duckweed</name>
    <dbReference type="NCBI Taxonomy" id="51605"/>
    <lineage>
        <taxon>Eukaryota</taxon>
        <taxon>Viridiplantae</taxon>
        <taxon>Streptophyta</taxon>
        <taxon>Embryophyta</taxon>
        <taxon>Tracheophyta</taxon>
        <taxon>Spermatophyta</taxon>
        <taxon>Magnoliopsida</taxon>
        <taxon>Liliopsida</taxon>
        <taxon>Araceae</taxon>
        <taxon>Lemnoideae</taxon>
        <taxon>Spirodela</taxon>
    </lineage>
</organism>
<gene>
    <name evidence="3" type="ORF">SI8410_01000773</name>
</gene>
<dbReference type="PANTHER" id="PTHR45958:SF12">
    <property type="entry name" value="OS01G0948500 PROTEIN"/>
    <property type="match status" value="1"/>
</dbReference>
<dbReference type="SUPFAM" id="SSF48371">
    <property type="entry name" value="ARM repeat"/>
    <property type="match status" value="2"/>
</dbReference>
<dbReference type="AlphaFoldDB" id="A0A7I8JZL7"/>
<name>A0A7I8JZL7_SPIIN</name>
<protein>
    <submittedName>
        <fullName evidence="3">Uncharacterized protein</fullName>
    </submittedName>
</protein>
<feature type="region of interest" description="Disordered" evidence="2">
    <location>
        <begin position="1"/>
        <end position="33"/>
    </location>
</feature>
<dbReference type="InterPro" id="IPR000225">
    <property type="entry name" value="Armadillo"/>
</dbReference>